<feature type="region of interest" description="Disordered" evidence="12">
    <location>
        <begin position="1"/>
        <end position="206"/>
    </location>
</feature>
<dbReference type="OrthoDB" id="283111at2759"/>
<evidence type="ECO:0000259" key="13">
    <source>
        <dbReference type="PROSITE" id="PS50011"/>
    </source>
</evidence>
<feature type="domain" description="Protein kinase" evidence="13">
    <location>
        <begin position="271"/>
        <end position="611"/>
    </location>
</feature>
<protein>
    <recommendedName>
        <fullName evidence="1">dual-specificity kinase</fullName>
        <ecNumber evidence="1">2.7.12.1</ecNumber>
    </recommendedName>
</protein>
<keyword evidence="5 14" id="KW-0418">Kinase</keyword>
<sequence>MMSARDGFNSGPSRLTQSYNTFPNNTPASISRTSTASKQPPPQQPMPTAHSTSALPQAIKREREREPDWNEFYKNGVPKEIIVIDDDSPPPPKAMSSRRTENQRPYEPQRTVQRTDTFEHAAKKRRTDQGGGFQPEHFQQPAYSYHSSSHGGSSGHNTVSTDRTTSLQTTAPTSLGSHTSQGSAGAYFDEGAVGQKRKRVTRQQVADEKKRKDIEIIGEAYASYVPPPKPPIKAKELHVPAVKDTRTHGEKIDDDDGHYIVVPDAQLGERYQVHRLLGQGTFGKVVEAYDTRHGSRCAIKIIRSVQKYRDASRIELRVLQTLSQNDRENRNKCIHLRDCFDFRNHICIVTDLLGQSVFDFLKGNQFVPFPSSQIQSFARQLLTSVAFLHDLNLIHTDLKPENILLVQNSYQTFTYNRQIPSSTQTSSRVARQRRVLLDTEIRLIDFGSATFDDEYHSSVVSTRHYRAPEIILNLGWTYPCDIWSIGCILVEFFTGDALFQTHDNLEHLAMMESVCGGKLDVKLVRQVVNGTRGSSSNAAAKYFTRGSKLDYPNNETSKASRKYVKAMKTLPNVIPPNTEFNKQFLDLLRRIFVYDPKSRITAKQALKHRWFKESLTDDGTEAARIRRERVAARMEAERAAEMEARGRS</sequence>
<dbReference type="InterPro" id="IPR011009">
    <property type="entry name" value="Kinase-like_dom_sf"/>
</dbReference>
<feature type="binding site" evidence="11">
    <location>
        <position position="300"/>
    </location>
    <ligand>
        <name>ATP</name>
        <dbReference type="ChEBI" id="CHEBI:30616"/>
    </ligand>
</feature>
<dbReference type="SMART" id="SM00220">
    <property type="entry name" value="S_TKc"/>
    <property type="match status" value="1"/>
</dbReference>
<evidence type="ECO:0000256" key="1">
    <source>
        <dbReference type="ARBA" id="ARBA00013203"/>
    </source>
</evidence>
<comment type="catalytic activity">
    <reaction evidence="10">
        <text>L-tyrosyl-[protein] + ATP = O-phospho-L-tyrosyl-[protein] + ADP + H(+)</text>
        <dbReference type="Rhea" id="RHEA:10596"/>
        <dbReference type="Rhea" id="RHEA-COMP:10136"/>
        <dbReference type="Rhea" id="RHEA-COMP:20101"/>
        <dbReference type="ChEBI" id="CHEBI:15378"/>
        <dbReference type="ChEBI" id="CHEBI:30616"/>
        <dbReference type="ChEBI" id="CHEBI:46858"/>
        <dbReference type="ChEBI" id="CHEBI:61978"/>
        <dbReference type="ChEBI" id="CHEBI:456216"/>
        <dbReference type="EC" id="2.7.12.1"/>
    </reaction>
</comment>
<feature type="compositionally biased region" description="Polar residues" evidence="12">
    <location>
        <begin position="10"/>
        <end position="38"/>
    </location>
</feature>
<evidence type="ECO:0000256" key="8">
    <source>
        <dbReference type="ARBA" id="ARBA00049003"/>
    </source>
</evidence>
<dbReference type="InterPro" id="IPR017441">
    <property type="entry name" value="Protein_kinase_ATP_BS"/>
</dbReference>
<feature type="compositionally biased region" description="Polar residues" evidence="12">
    <location>
        <begin position="157"/>
        <end position="183"/>
    </location>
</feature>
<dbReference type="AlphaFoldDB" id="A0A8H3FQ52"/>
<dbReference type="GO" id="GO:0043484">
    <property type="term" value="P:regulation of RNA splicing"/>
    <property type="evidence" value="ECO:0007669"/>
    <property type="project" value="TreeGrafter"/>
</dbReference>
<dbReference type="PANTHER" id="PTHR45646:SF11">
    <property type="entry name" value="SERINE_THREONINE-PROTEIN KINASE DOA"/>
    <property type="match status" value="1"/>
</dbReference>
<keyword evidence="4 11" id="KW-0547">Nucleotide-binding</keyword>
<accession>A0A8H3FQ52</accession>
<dbReference type="GO" id="GO:0005524">
    <property type="term" value="F:ATP binding"/>
    <property type="evidence" value="ECO:0007669"/>
    <property type="project" value="UniProtKB-UniRule"/>
</dbReference>
<dbReference type="Gene3D" id="1.10.510.10">
    <property type="entry name" value="Transferase(Phosphotransferase) domain 1"/>
    <property type="match status" value="1"/>
</dbReference>
<evidence type="ECO:0000256" key="12">
    <source>
        <dbReference type="SAM" id="MobiDB-lite"/>
    </source>
</evidence>
<dbReference type="PROSITE" id="PS00108">
    <property type="entry name" value="PROTEIN_KINASE_ST"/>
    <property type="match status" value="1"/>
</dbReference>
<dbReference type="Gene3D" id="3.30.200.20">
    <property type="entry name" value="Phosphorylase Kinase, domain 1"/>
    <property type="match status" value="1"/>
</dbReference>
<keyword evidence="3" id="KW-0808">Transferase</keyword>
<dbReference type="GO" id="GO:0005634">
    <property type="term" value="C:nucleus"/>
    <property type="evidence" value="ECO:0007669"/>
    <property type="project" value="TreeGrafter"/>
</dbReference>
<keyword evidence="15" id="KW-1185">Reference proteome</keyword>
<dbReference type="SUPFAM" id="SSF56112">
    <property type="entry name" value="Protein kinase-like (PK-like)"/>
    <property type="match status" value="1"/>
</dbReference>
<dbReference type="InterPro" id="IPR000719">
    <property type="entry name" value="Prot_kinase_dom"/>
</dbReference>
<comment type="caution">
    <text evidence="14">The sequence shown here is derived from an EMBL/GenBank/DDBJ whole genome shotgun (WGS) entry which is preliminary data.</text>
</comment>
<comment type="catalytic activity">
    <reaction evidence="8">
        <text>L-seryl-[protein] + ATP = O-phospho-L-seryl-[protein] + ADP + H(+)</text>
        <dbReference type="Rhea" id="RHEA:17989"/>
        <dbReference type="Rhea" id="RHEA-COMP:9863"/>
        <dbReference type="Rhea" id="RHEA-COMP:11604"/>
        <dbReference type="ChEBI" id="CHEBI:15378"/>
        <dbReference type="ChEBI" id="CHEBI:29999"/>
        <dbReference type="ChEBI" id="CHEBI:30616"/>
        <dbReference type="ChEBI" id="CHEBI:83421"/>
        <dbReference type="ChEBI" id="CHEBI:456216"/>
        <dbReference type="EC" id="2.7.12.1"/>
    </reaction>
</comment>
<evidence type="ECO:0000256" key="9">
    <source>
        <dbReference type="ARBA" id="ARBA00049308"/>
    </source>
</evidence>
<feature type="compositionally biased region" description="Basic and acidic residues" evidence="12">
    <location>
        <begin position="59"/>
        <end position="68"/>
    </location>
</feature>
<evidence type="ECO:0000256" key="4">
    <source>
        <dbReference type="ARBA" id="ARBA00022741"/>
    </source>
</evidence>
<comment type="catalytic activity">
    <reaction evidence="9">
        <text>L-threonyl-[protein] + ATP = O-phospho-L-threonyl-[protein] + ADP + H(+)</text>
        <dbReference type="Rhea" id="RHEA:46608"/>
        <dbReference type="Rhea" id="RHEA-COMP:11060"/>
        <dbReference type="Rhea" id="RHEA-COMP:11605"/>
        <dbReference type="ChEBI" id="CHEBI:15378"/>
        <dbReference type="ChEBI" id="CHEBI:30013"/>
        <dbReference type="ChEBI" id="CHEBI:30616"/>
        <dbReference type="ChEBI" id="CHEBI:61977"/>
        <dbReference type="ChEBI" id="CHEBI:456216"/>
        <dbReference type="EC" id="2.7.12.1"/>
    </reaction>
</comment>
<evidence type="ECO:0000256" key="10">
    <source>
        <dbReference type="ARBA" id="ARBA00051680"/>
    </source>
</evidence>
<organism evidence="14 15">
    <name type="scientific">Heterodermia speciosa</name>
    <dbReference type="NCBI Taxonomy" id="116794"/>
    <lineage>
        <taxon>Eukaryota</taxon>
        <taxon>Fungi</taxon>
        <taxon>Dikarya</taxon>
        <taxon>Ascomycota</taxon>
        <taxon>Pezizomycotina</taxon>
        <taxon>Lecanoromycetes</taxon>
        <taxon>OSLEUM clade</taxon>
        <taxon>Lecanoromycetidae</taxon>
        <taxon>Caliciales</taxon>
        <taxon>Physciaceae</taxon>
        <taxon>Heterodermia</taxon>
    </lineage>
</organism>
<evidence type="ECO:0000256" key="11">
    <source>
        <dbReference type="PROSITE-ProRule" id="PRU10141"/>
    </source>
</evidence>
<dbReference type="InterPro" id="IPR008271">
    <property type="entry name" value="Ser/Thr_kinase_AS"/>
</dbReference>
<evidence type="ECO:0000313" key="14">
    <source>
        <dbReference type="EMBL" id="CAF9929127.1"/>
    </source>
</evidence>
<dbReference type="InterPro" id="IPR051175">
    <property type="entry name" value="CLK_kinases"/>
</dbReference>
<evidence type="ECO:0000256" key="5">
    <source>
        <dbReference type="ARBA" id="ARBA00022777"/>
    </source>
</evidence>
<dbReference type="GO" id="GO:0004674">
    <property type="term" value="F:protein serine/threonine kinase activity"/>
    <property type="evidence" value="ECO:0007669"/>
    <property type="project" value="UniProtKB-KW"/>
</dbReference>
<evidence type="ECO:0000256" key="2">
    <source>
        <dbReference type="ARBA" id="ARBA00022527"/>
    </source>
</evidence>
<dbReference type="PANTHER" id="PTHR45646">
    <property type="entry name" value="SERINE/THREONINE-PROTEIN KINASE DOA-RELATED"/>
    <property type="match status" value="1"/>
</dbReference>
<evidence type="ECO:0000256" key="3">
    <source>
        <dbReference type="ARBA" id="ARBA00022679"/>
    </source>
</evidence>
<keyword evidence="2" id="KW-0723">Serine/threonine-protein kinase</keyword>
<name>A0A8H3FQ52_9LECA</name>
<dbReference type="Pfam" id="PF00069">
    <property type="entry name" value="Pkinase"/>
    <property type="match status" value="1"/>
</dbReference>
<dbReference type="PROSITE" id="PS00107">
    <property type="entry name" value="PROTEIN_KINASE_ATP"/>
    <property type="match status" value="1"/>
</dbReference>
<dbReference type="FunFam" id="1.10.510.10:FF:000612">
    <property type="entry name" value="Serine/threonine-protein kinase AFC2"/>
    <property type="match status" value="1"/>
</dbReference>
<dbReference type="Proteomes" id="UP000664521">
    <property type="component" value="Unassembled WGS sequence"/>
</dbReference>
<comment type="similarity">
    <text evidence="7">Belongs to the protein kinase superfamily. CMGC Ser/Thr protein kinase family. Lammer subfamily.</text>
</comment>
<gene>
    <name evidence="14" type="primary">KNS1</name>
    <name evidence="14" type="ORF">HETSPECPRED_007292</name>
</gene>
<keyword evidence="6 11" id="KW-0067">ATP-binding</keyword>
<reference evidence="14" key="1">
    <citation type="submission" date="2021-03" db="EMBL/GenBank/DDBJ databases">
        <authorList>
            <person name="Tagirdzhanova G."/>
        </authorList>
    </citation>
    <scope>NUCLEOTIDE SEQUENCE</scope>
</reference>
<dbReference type="EMBL" id="CAJPDS010000050">
    <property type="protein sequence ID" value="CAF9929127.1"/>
    <property type="molecule type" value="Genomic_DNA"/>
</dbReference>
<evidence type="ECO:0000313" key="15">
    <source>
        <dbReference type="Proteomes" id="UP000664521"/>
    </source>
</evidence>
<dbReference type="CDD" id="cd14134">
    <property type="entry name" value="PKc_CLK"/>
    <property type="match status" value="1"/>
</dbReference>
<evidence type="ECO:0000256" key="6">
    <source>
        <dbReference type="ARBA" id="ARBA00022840"/>
    </source>
</evidence>
<dbReference type="PROSITE" id="PS50011">
    <property type="entry name" value="PROTEIN_KINASE_DOM"/>
    <property type="match status" value="1"/>
</dbReference>
<dbReference type="EC" id="2.7.12.1" evidence="1"/>
<proteinExistence type="inferred from homology"/>
<dbReference type="GO" id="GO:0004712">
    <property type="term" value="F:protein serine/threonine/tyrosine kinase activity"/>
    <property type="evidence" value="ECO:0007669"/>
    <property type="project" value="UniProtKB-EC"/>
</dbReference>
<evidence type="ECO:0000256" key="7">
    <source>
        <dbReference type="ARBA" id="ARBA00037966"/>
    </source>
</evidence>